<dbReference type="Pfam" id="PF04542">
    <property type="entry name" value="Sigma70_r2"/>
    <property type="match status" value="1"/>
</dbReference>
<dbReference type="InterPro" id="IPR007627">
    <property type="entry name" value="RNA_pol_sigma70_r2"/>
</dbReference>
<evidence type="ECO:0000313" key="7">
    <source>
        <dbReference type="EMBL" id="CAB4737140.1"/>
    </source>
</evidence>
<evidence type="ECO:0000256" key="2">
    <source>
        <dbReference type="ARBA" id="ARBA00023015"/>
    </source>
</evidence>
<dbReference type="InterPro" id="IPR014284">
    <property type="entry name" value="RNA_pol_sigma-70_dom"/>
</dbReference>
<gene>
    <name evidence="7" type="ORF">UFOPK2754_00903</name>
</gene>
<dbReference type="AlphaFoldDB" id="A0A6J6SQR5"/>
<evidence type="ECO:0000259" key="5">
    <source>
        <dbReference type="Pfam" id="PF04542"/>
    </source>
</evidence>
<accession>A0A6J6SQR5</accession>
<dbReference type="GO" id="GO:0016987">
    <property type="term" value="F:sigma factor activity"/>
    <property type="evidence" value="ECO:0007669"/>
    <property type="project" value="UniProtKB-KW"/>
</dbReference>
<evidence type="ECO:0000259" key="6">
    <source>
        <dbReference type="Pfam" id="PF08281"/>
    </source>
</evidence>
<dbReference type="InterPro" id="IPR013249">
    <property type="entry name" value="RNA_pol_sigma70_r4_t2"/>
</dbReference>
<name>A0A6J6SQR5_9ZZZZ</name>
<feature type="domain" description="RNA polymerase sigma factor 70 region 4 type 2" evidence="6">
    <location>
        <begin position="130"/>
        <end position="182"/>
    </location>
</feature>
<dbReference type="InterPro" id="IPR013325">
    <property type="entry name" value="RNA_pol_sigma_r2"/>
</dbReference>
<dbReference type="PANTHER" id="PTHR43133:SF62">
    <property type="entry name" value="RNA POLYMERASE SIGMA FACTOR SIGZ"/>
    <property type="match status" value="1"/>
</dbReference>
<sequence length="190" mass="21184">MSSQYAVSMRVPEVNAVDDVEASFVAGEPDALRRAYDAQGTPIYTLCRRSLGAEVAKDITQEIFASGWFARRQYDPSRGSLGGWLVGIARNKIIDQLRAQNRRPQLVNGETSVGTALLSPVEVDALADRLLLADAMARLPARSRRMIELAFFEELTHLEIAERCRLPLGTVKSDIRRGLARMRRQLERAS</sequence>
<dbReference type="InterPro" id="IPR039425">
    <property type="entry name" value="RNA_pol_sigma-70-like"/>
</dbReference>
<dbReference type="InterPro" id="IPR036388">
    <property type="entry name" value="WH-like_DNA-bd_sf"/>
</dbReference>
<evidence type="ECO:0000256" key="1">
    <source>
        <dbReference type="ARBA" id="ARBA00010641"/>
    </source>
</evidence>
<organism evidence="7">
    <name type="scientific">freshwater metagenome</name>
    <dbReference type="NCBI Taxonomy" id="449393"/>
    <lineage>
        <taxon>unclassified sequences</taxon>
        <taxon>metagenomes</taxon>
        <taxon>ecological metagenomes</taxon>
    </lineage>
</organism>
<keyword evidence="3" id="KW-0731">Sigma factor</keyword>
<dbReference type="EMBL" id="CAEZYR010000024">
    <property type="protein sequence ID" value="CAB4737140.1"/>
    <property type="molecule type" value="Genomic_DNA"/>
</dbReference>
<proteinExistence type="inferred from homology"/>
<dbReference type="Gene3D" id="1.10.1740.10">
    <property type="match status" value="1"/>
</dbReference>
<dbReference type="GO" id="GO:0006352">
    <property type="term" value="P:DNA-templated transcription initiation"/>
    <property type="evidence" value="ECO:0007669"/>
    <property type="project" value="InterPro"/>
</dbReference>
<comment type="similarity">
    <text evidence="1">Belongs to the sigma-70 factor family. ECF subfamily.</text>
</comment>
<dbReference type="CDD" id="cd06171">
    <property type="entry name" value="Sigma70_r4"/>
    <property type="match status" value="1"/>
</dbReference>
<keyword evidence="4" id="KW-0804">Transcription</keyword>
<dbReference type="InterPro" id="IPR013324">
    <property type="entry name" value="RNA_pol_sigma_r3/r4-like"/>
</dbReference>
<dbReference type="SUPFAM" id="SSF88946">
    <property type="entry name" value="Sigma2 domain of RNA polymerase sigma factors"/>
    <property type="match status" value="1"/>
</dbReference>
<protein>
    <submittedName>
        <fullName evidence="7">Unannotated protein</fullName>
    </submittedName>
</protein>
<dbReference type="SUPFAM" id="SSF88659">
    <property type="entry name" value="Sigma3 and sigma4 domains of RNA polymerase sigma factors"/>
    <property type="match status" value="1"/>
</dbReference>
<evidence type="ECO:0000256" key="4">
    <source>
        <dbReference type="ARBA" id="ARBA00023163"/>
    </source>
</evidence>
<dbReference type="Pfam" id="PF08281">
    <property type="entry name" value="Sigma70_r4_2"/>
    <property type="match status" value="1"/>
</dbReference>
<reference evidence="7" key="1">
    <citation type="submission" date="2020-05" db="EMBL/GenBank/DDBJ databases">
        <authorList>
            <person name="Chiriac C."/>
            <person name="Salcher M."/>
            <person name="Ghai R."/>
            <person name="Kavagutti S V."/>
        </authorList>
    </citation>
    <scope>NUCLEOTIDE SEQUENCE</scope>
</reference>
<keyword evidence="2" id="KW-0805">Transcription regulation</keyword>
<dbReference type="NCBIfam" id="TIGR02937">
    <property type="entry name" value="sigma70-ECF"/>
    <property type="match status" value="1"/>
</dbReference>
<evidence type="ECO:0000256" key="3">
    <source>
        <dbReference type="ARBA" id="ARBA00023082"/>
    </source>
</evidence>
<dbReference type="GO" id="GO:0003677">
    <property type="term" value="F:DNA binding"/>
    <property type="evidence" value="ECO:0007669"/>
    <property type="project" value="InterPro"/>
</dbReference>
<dbReference type="Gene3D" id="1.10.10.10">
    <property type="entry name" value="Winged helix-like DNA-binding domain superfamily/Winged helix DNA-binding domain"/>
    <property type="match status" value="1"/>
</dbReference>
<dbReference type="PANTHER" id="PTHR43133">
    <property type="entry name" value="RNA POLYMERASE ECF-TYPE SIGMA FACTO"/>
    <property type="match status" value="1"/>
</dbReference>
<feature type="domain" description="RNA polymerase sigma-70 region 2" evidence="5">
    <location>
        <begin position="42"/>
        <end position="103"/>
    </location>
</feature>